<accession>A0A6C0K2C1</accession>
<protein>
    <submittedName>
        <fullName evidence="1">Uncharacterized protein</fullName>
    </submittedName>
</protein>
<reference evidence="1" key="1">
    <citation type="journal article" date="2020" name="Nature">
        <title>Giant virus diversity and host interactions through global metagenomics.</title>
        <authorList>
            <person name="Schulz F."/>
            <person name="Roux S."/>
            <person name="Paez-Espino D."/>
            <person name="Jungbluth S."/>
            <person name="Walsh D.A."/>
            <person name="Denef V.J."/>
            <person name="McMahon K.D."/>
            <person name="Konstantinidis K.T."/>
            <person name="Eloe-Fadrosh E.A."/>
            <person name="Kyrpides N.C."/>
            <person name="Woyke T."/>
        </authorList>
    </citation>
    <scope>NUCLEOTIDE SEQUENCE</scope>
    <source>
        <strain evidence="1">GVMAG-S-1101165-84</strain>
    </source>
</reference>
<organism evidence="1">
    <name type="scientific">viral metagenome</name>
    <dbReference type="NCBI Taxonomy" id="1070528"/>
    <lineage>
        <taxon>unclassified sequences</taxon>
        <taxon>metagenomes</taxon>
        <taxon>organismal metagenomes</taxon>
    </lineage>
</organism>
<proteinExistence type="predicted"/>
<dbReference type="EMBL" id="MN740780">
    <property type="protein sequence ID" value="QHU11281.1"/>
    <property type="molecule type" value="Genomic_DNA"/>
</dbReference>
<name>A0A6C0K2C1_9ZZZZ</name>
<dbReference type="AlphaFoldDB" id="A0A6C0K2C1"/>
<sequence length="545" mass="61368">MEAKLRCLYLPAQSGKTRKCEELIAEVKADSDLDPSIDIWISANNKLLVYQTTSRLKKDLGSDEDEEGPITGSIFSWTSGTKLTNIPAADLAREVKFGAELILVCAHRGRLAHVDTLIRQIAAFKKFNKRINLWIDEADQSIKLWTKLADVIALPIVNTVTLVSATFNDVFAVFPRLPVIPYRVTFPEVYRRLKDCEHIEMPADSYAPHFMEHVLSKHPHLMEPGMRAFIPAGLKCDYHEDMCARLLDKGFAVVLLNGYHKEIRMPFGLDTIPLKPFLTVKDPLDVPPEFNQTLSTLYVKHRLHRFPLAITGYLCVGRGVTFQAAPEPGVHKGFVFDYAIVHDIKNQATAYQTMARVFGNIGGFNERPCAIYAAATTFALIKKAEDTAVYLANLVHTEGLETVCMEDLERAAATEEEAKWVLHQTECATLADAEALVGTYGIKLKSRQSQDPALGYINRLLSDELMSYEDLTRRLTSMRKTAYMGCNRPVKARAMQGAHIFVGYRDLEDADSAVFIVRAIGKKVRKLVRKEVIEEPKKKRKLIRK</sequence>
<evidence type="ECO:0000313" key="1">
    <source>
        <dbReference type="EMBL" id="QHU11281.1"/>
    </source>
</evidence>